<sequence>MRILHWFYRIDNITARRKCRRIDFVALGLIPYGSATNRINGTPPAESIVQSRNSVPLAT</sequence>
<proteinExistence type="predicted"/>
<reference evidence="2" key="1">
    <citation type="submission" date="2014-12" db="EMBL/GenBank/DDBJ databases">
        <title>Insight into the proteome of Arion vulgaris.</title>
        <authorList>
            <person name="Aradska J."/>
            <person name="Bulat T."/>
            <person name="Smidak R."/>
            <person name="Sarate P."/>
            <person name="Gangsoo J."/>
            <person name="Sialana F."/>
            <person name="Bilban M."/>
            <person name="Lubec G."/>
        </authorList>
    </citation>
    <scope>NUCLEOTIDE SEQUENCE</scope>
    <source>
        <tissue evidence="2">Skin</tissue>
    </source>
</reference>
<evidence type="ECO:0000256" key="1">
    <source>
        <dbReference type="SAM" id="MobiDB-lite"/>
    </source>
</evidence>
<feature type="region of interest" description="Disordered" evidence="1">
    <location>
        <begin position="39"/>
        <end position="59"/>
    </location>
</feature>
<name>A0A0B6Y028_9EUPU</name>
<dbReference type="EMBL" id="HACG01002286">
    <property type="protein sequence ID" value="CEK49151.1"/>
    <property type="molecule type" value="Transcribed_RNA"/>
</dbReference>
<feature type="compositionally biased region" description="Polar residues" evidence="1">
    <location>
        <begin position="48"/>
        <end position="59"/>
    </location>
</feature>
<feature type="non-terminal residue" evidence="2">
    <location>
        <position position="59"/>
    </location>
</feature>
<gene>
    <name evidence="2" type="primary">ORF6601</name>
</gene>
<organism evidence="2">
    <name type="scientific">Arion vulgaris</name>
    <dbReference type="NCBI Taxonomy" id="1028688"/>
    <lineage>
        <taxon>Eukaryota</taxon>
        <taxon>Metazoa</taxon>
        <taxon>Spiralia</taxon>
        <taxon>Lophotrochozoa</taxon>
        <taxon>Mollusca</taxon>
        <taxon>Gastropoda</taxon>
        <taxon>Heterobranchia</taxon>
        <taxon>Euthyneura</taxon>
        <taxon>Panpulmonata</taxon>
        <taxon>Eupulmonata</taxon>
        <taxon>Stylommatophora</taxon>
        <taxon>Helicina</taxon>
        <taxon>Arionoidea</taxon>
        <taxon>Arionidae</taxon>
        <taxon>Arion</taxon>
    </lineage>
</organism>
<protein>
    <submittedName>
        <fullName evidence="2">Uncharacterized protein</fullName>
    </submittedName>
</protein>
<evidence type="ECO:0000313" key="2">
    <source>
        <dbReference type="EMBL" id="CEK49151.1"/>
    </source>
</evidence>
<accession>A0A0B6Y028</accession>
<dbReference type="AlphaFoldDB" id="A0A0B6Y028"/>